<protein>
    <submittedName>
        <fullName evidence="2">Uncharacterized protein</fullName>
    </submittedName>
</protein>
<accession>A0ABX0DP04</accession>
<organism evidence="2 3">
    <name type="scientific">Streptomyces ureilyticus</name>
    <dbReference type="NCBI Taxonomy" id="1775131"/>
    <lineage>
        <taxon>Bacteria</taxon>
        <taxon>Bacillati</taxon>
        <taxon>Actinomycetota</taxon>
        <taxon>Actinomycetes</taxon>
        <taxon>Kitasatosporales</taxon>
        <taxon>Streptomycetaceae</taxon>
        <taxon>Streptomyces</taxon>
    </lineage>
</organism>
<gene>
    <name evidence="2" type="ORF">G6048_15320</name>
</gene>
<dbReference type="EMBL" id="JAAKZX010000040">
    <property type="protein sequence ID" value="NGO43473.1"/>
    <property type="molecule type" value="Genomic_DNA"/>
</dbReference>
<name>A0ABX0DP04_9ACTN</name>
<evidence type="ECO:0000313" key="3">
    <source>
        <dbReference type="Proteomes" id="UP001518140"/>
    </source>
</evidence>
<keyword evidence="3" id="KW-1185">Reference proteome</keyword>
<evidence type="ECO:0000313" key="2">
    <source>
        <dbReference type="EMBL" id="NGO43473.1"/>
    </source>
</evidence>
<dbReference type="RefSeq" id="WP_165340084.1">
    <property type="nucleotide sequence ID" value="NZ_JAAKZX010000040.1"/>
</dbReference>
<dbReference type="Proteomes" id="UP001518140">
    <property type="component" value="Unassembled WGS sequence"/>
</dbReference>
<sequence>MTRNVHAEWPSSRELAGGLPDRRTPAVHALPPAAGCALSSVGARHVYAGPNQQITVLGTRPTGRRDREGAV</sequence>
<reference evidence="2 3" key="1">
    <citation type="submission" date="2020-02" db="EMBL/GenBank/DDBJ databases">
        <title>Whole-genome analyses of novel actinobacteria.</title>
        <authorList>
            <person name="Sahin N."/>
            <person name="Tokatli A."/>
        </authorList>
    </citation>
    <scope>NUCLEOTIDE SEQUENCE [LARGE SCALE GENOMIC DNA]</scope>
    <source>
        <strain evidence="2 3">YC419</strain>
    </source>
</reference>
<proteinExistence type="predicted"/>
<evidence type="ECO:0000256" key="1">
    <source>
        <dbReference type="SAM" id="MobiDB-lite"/>
    </source>
</evidence>
<comment type="caution">
    <text evidence="2">The sequence shown here is derived from an EMBL/GenBank/DDBJ whole genome shotgun (WGS) entry which is preliminary data.</text>
</comment>
<feature type="region of interest" description="Disordered" evidence="1">
    <location>
        <begin position="1"/>
        <end position="24"/>
    </location>
</feature>